<gene>
    <name evidence="2" type="ORF">GCM10009804_64850</name>
</gene>
<keyword evidence="1" id="KW-1133">Transmembrane helix</keyword>
<name>A0ABP4Q3Q4_9ACTN</name>
<evidence type="ECO:0000256" key="1">
    <source>
        <dbReference type="SAM" id="Phobius"/>
    </source>
</evidence>
<dbReference type="EMBL" id="BAAAPH010000027">
    <property type="protein sequence ID" value="GAA1599251.1"/>
    <property type="molecule type" value="Genomic_DNA"/>
</dbReference>
<reference evidence="3" key="1">
    <citation type="journal article" date="2019" name="Int. J. Syst. Evol. Microbiol.">
        <title>The Global Catalogue of Microorganisms (GCM) 10K type strain sequencing project: providing services to taxonomists for standard genome sequencing and annotation.</title>
        <authorList>
            <consortium name="The Broad Institute Genomics Platform"/>
            <consortium name="The Broad Institute Genome Sequencing Center for Infectious Disease"/>
            <person name="Wu L."/>
            <person name="Ma J."/>
        </authorList>
    </citation>
    <scope>NUCLEOTIDE SEQUENCE [LARGE SCALE GENOMIC DNA]</scope>
    <source>
        <strain evidence="3">JCM 15572</strain>
    </source>
</reference>
<comment type="caution">
    <text evidence="2">The sequence shown here is derived from an EMBL/GenBank/DDBJ whole genome shotgun (WGS) entry which is preliminary data.</text>
</comment>
<sequence>MNTAQLEDKLREQLSQASQPTGHLVVPLRDLHRRGVRRRRQRVALTLAGVAAAVAVVIGGVQARVLLTEQPPASAPGAAGVTFPTELNGYKLAGQAVGIRGQTDFTATALPVATGGPAMIPGDLSLICQARDAQHHQVLVTSPGGKSALMPCSALPTALNNLGAGFDAGGMPLVRSQPIRLRLVDLSYRLGEPTVPQLTDPTAVLGVAAYRFP</sequence>
<protein>
    <submittedName>
        <fullName evidence="2">Uncharacterized protein</fullName>
    </submittedName>
</protein>
<proteinExistence type="predicted"/>
<accession>A0ABP4Q3Q4</accession>
<evidence type="ECO:0000313" key="2">
    <source>
        <dbReference type="EMBL" id="GAA1599251.1"/>
    </source>
</evidence>
<organism evidence="2 3">
    <name type="scientific">Kribbella hippodromi</name>
    <dbReference type="NCBI Taxonomy" id="434347"/>
    <lineage>
        <taxon>Bacteria</taxon>
        <taxon>Bacillati</taxon>
        <taxon>Actinomycetota</taxon>
        <taxon>Actinomycetes</taxon>
        <taxon>Propionibacteriales</taxon>
        <taxon>Kribbellaceae</taxon>
        <taxon>Kribbella</taxon>
    </lineage>
</organism>
<dbReference type="RefSeq" id="WP_344239709.1">
    <property type="nucleotide sequence ID" value="NZ_BAAAPH010000027.1"/>
</dbReference>
<keyword evidence="1" id="KW-0472">Membrane</keyword>
<keyword evidence="1" id="KW-0812">Transmembrane</keyword>
<keyword evidence="3" id="KW-1185">Reference proteome</keyword>
<dbReference type="Proteomes" id="UP001501705">
    <property type="component" value="Unassembled WGS sequence"/>
</dbReference>
<feature type="transmembrane region" description="Helical" evidence="1">
    <location>
        <begin position="43"/>
        <end position="61"/>
    </location>
</feature>
<evidence type="ECO:0000313" key="3">
    <source>
        <dbReference type="Proteomes" id="UP001501705"/>
    </source>
</evidence>